<dbReference type="RefSeq" id="WP_162084318.1">
    <property type="nucleotide sequence ID" value="NZ_AP021881.1"/>
</dbReference>
<evidence type="ECO:0000256" key="1">
    <source>
        <dbReference type="SAM" id="Phobius"/>
    </source>
</evidence>
<name>A0A809RFF8_9PROT</name>
<keyword evidence="1" id="KW-0812">Transmembrane</keyword>
<keyword evidence="3" id="KW-1185">Reference proteome</keyword>
<evidence type="ECO:0000313" key="3">
    <source>
        <dbReference type="Proteomes" id="UP000463939"/>
    </source>
</evidence>
<gene>
    <name evidence="2" type="ORF">SFSGTM_10840</name>
</gene>
<protein>
    <submittedName>
        <fullName evidence="2">Uncharacterized protein</fullName>
    </submittedName>
</protein>
<sequence length="59" mass="7018">MFKIEMPDYMPAKGEWGKNKKTALFFVKFSAHLALRLGLLIFLTPFYMLKYFLILISKR</sequence>
<keyword evidence="1" id="KW-1133">Transmembrane helix</keyword>
<reference evidence="3" key="1">
    <citation type="submission" date="2019-11" db="EMBL/GenBank/DDBJ databases">
        <title>Isolation and characterization of a novel species in the genus Sulfuriferula.</title>
        <authorList>
            <person name="Mochizuki J."/>
            <person name="Kojima H."/>
            <person name="Fukui M."/>
        </authorList>
    </citation>
    <scope>NUCLEOTIDE SEQUENCE [LARGE SCALE GENOMIC DNA]</scope>
    <source>
        <strain evidence="3">SGTM</strain>
    </source>
</reference>
<dbReference type="KEGG" id="sniv:SFSGTM_10840"/>
<keyword evidence="1" id="KW-0472">Membrane</keyword>
<evidence type="ECO:0000313" key="2">
    <source>
        <dbReference type="EMBL" id="BBP00376.1"/>
    </source>
</evidence>
<proteinExistence type="predicted"/>
<dbReference type="EMBL" id="AP021881">
    <property type="protein sequence ID" value="BBP00376.1"/>
    <property type="molecule type" value="Genomic_DNA"/>
</dbReference>
<dbReference type="Proteomes" id="UP000463939">
    <property type="component" value="Chromosome"/>
</dbReference>
<accession>A0A809RFF8</accession>
<feature type="transmembrane region" description="Helical" evidence="1">
    <location>
        <begin position="33"/>
        <end position="56"/>
    </location>
</feature>
<dbReference type="AlphaFoldDB" id="A0A809RFF8"/>
<organism evidence="2 3">
    <name type="scientific">Sulfuriferula nivalis</name>
    <dbReference type="NCBI Taxonomy" id="2675298"/>
    <lineage>
        <taxon>Bacteria</taxon>
        <taxon>Pseudomonadati</taxon>
        <taxon>Pseudomonadota</taxon>
        <taxon>Betaproteobacteria</taxon>
        <taxon>Nitrosomonadales</taxon>
        <taxon>Sulfuricellaceae</taxon>
        <taxon>Sulfuriferula</taxon>
    </lineage>
</organism>